<sequence>MLKYRGSLTTFEKSTTVDIYLCAISARPGGEISLAFARMTVKLNKPPSECSLYEIRELKESIEEKASLESYAMYIEAPGLGSVCARLRFPKEVGWMVGVVLTPDFKQENRVTEVSVKDWPWLCDEGIDTYLNKELRSASRRGDVEAVFSLITAGAVVTDVSRGGSSALMEAAKKGEPKVVSLLLEAGANIDLQNKDGSSALMEAARLGKIEAVSLLIKAGAALDLQNMQGDSAVILATANYHLPVLKELVRAGADLNLQNEDGLTALMISSRFGKTDLTETLVSGANISLDIQTTNNGWSALFFAVDKGHVAITKLLLKKGADPHLSDHSKLTIMDVATAGCHECVQELLRKFIANPSSIDTLEDSPADSTQDSQPPPYIESLQKAPEYTESQESPQSAESYYEPPQSSQRPPQSAESSWEPPLLADSSKNPPQSSQEPPQSVDLLQGPPQLVDSSQGAPESLYSSQEPPESAESTQEPPQSAESTQE</sequence>
<evidence type="ECO:0000256" key="2">
    <source>
        <dbReference type="ARBA" id="ARBA00023043"/>
    </source>
</evidence>
<evidence type="ECO:0000256" key="3">
    <source>
        <dbReference type="PROSITE-ProRule" id="PRU00023"/>
    </source>
</evidence>
<dbReference type="InterPro" id="IPR036770">
    <property type="entry name" value="Ankyrin_rpt-contain_sf"/>
</dbReference>
<keyword evidence="2 3" id="KW-0040">ANK repeat</keyword>
<dbReference type="AlphaFoldDB" id="A0AA35U271"/>
<dbReference type="InterPro" id="IPR002110">
    <property type="entry name" value="Ankyrin_rpt"/>
</dbReference>
<dbReference type="PROSITE" id="PS50297">
    <property type="entry name" value="ANK_REP_REGION"/>
    <property type="match status" value="4"/>
</dbReference>
<dbReference type="PANTHER" id="PTHR24173:SF74">
    <property type="entry name" value="ANKYRIN REPEAT DOMAIN-CONTAINING PROTEIN 16"/>
    <property type="match status" value="1"/>
</dbReference>
<name>A0AA35U271_GEOBA</name>
<dbReference type="SMART" id="SM00248">
    <property type="entry name" value="ANK"/>
    <property type="match status" value="7"/>
</dbReference>
<evidence type="ECO:0000313" key="6">
    <source>
        <dbReference type="Proteomes" id="UP001174909"/>
    </source>
</evidence>
<evidence type="ECO:0000313" key="5">
    <source>
        <dbReference type="EMBL" id="CAI8058308.1"/>
    </source>
</evidence>
<comment type="caution">
    <text evidence="5">The sequence shown here is derived from an EMBL/GenBank/DDBJ whole genome shotgun (WGS) entry which is preliminary data.</text>
</comment>
<evidence type="ECO:0000256" key="1">
    <source>
        <dbReference type="ARBA" id="ARBA00022737"/>
    </source>
</evidence>
<dbReference type="SUPFAM" id="SSF48403">
    <property type="entry name" value="Ankyrin repeat"/>
    <property type="match status" value="1"/>
</dbReference>
<organism evidence="5 6">
    <name type="scientific">Geodia barretti</name>
    <name type="common">Barrett's horny sponge</name>
    <dbReference type="NCBI Taxonomy" id="519541"/>
    <lineage>
        <taxon>Eukaryota</taxon>
        <taxon>Metazoa</taxon>
        <taxon>Porifera</taxon>
        <taxon>Demospongiae</taxon>
        <taxon>Heteroscleromorpha</taxon>
        <taxon>Tetractinellida</taxon>
        <taxon>Astrophorina</taxon>
        <taxon>Geodiidae</taxon>
        <taxon>Geodia</taxon>
    </lineage>
</organism>
<feature type="non-terminal residue" evidence="5">
    <location>
        <position position="488"/>
    </location>
</feature>
<protein>
    <submittedName>
        <fullName evidence="5">Ankyrin repeat domain-containing protein 17</fullName>
    </submittedName>
</protein>
<dbReference type="Gene3D" id="1.25.40.20">
    <property type="entry name" value="Ankyrin repeat-containing domain"/>
    <property type="match status" value="1"/>
</dbReference>
<feature type="compositionally biased region" description="Polar residues" evidence="4">
    <location>
        <begin position="453"/>
        <end position="488"/>
    </location>
</feature>
<dbReference type="Proteomes" id="UP001174909">
    <property type="component" value="Unassembled WGS sequence"/>
</dbReference>
<feature type="compositionally biased region" description="Low complexity" evidence="4">
    <location>
        <begin position="428"/>
        <end position="442"/>
    </location>
</feature>
<dbReference type="Pfam" id="PF12796">
    <property type="entry name" value="Ank_2"/>
    <property type="match status" value="2"/>
</dbReference>
<dbReference type="PROSITE" id="PS50088">
    <property type="entry name" value="ANK_REPEAT"/>
    <property type="match status" value="4"/>
</dbReference>
<feature type="repeat" description="ANK" evidence="3">
    <location>
        <begin position="229"/>
        <end position="261"/>
    </location>
</feature>
<dbReference type="PANTHER" id="PTHR24173">
    <property type="entry name" value="ANKYRIN REPEAT CONTAINING"/>
    <property type="match status" value="1"/>
</dbReference>
<feature type="repeat" description="ANK" evidence="3">
    <location>
        <begin position="196"/>
        <end position="228"/>
    </location>
</feature>
<proteinExistence type="predicted"/>
<accession>A0AA35U271</accession>
<keyword evidence="1" id="KW-0677">Repeat</keyword>
<dbReference type="EMBL" id="CASHTH010004501">
    <property type="protein sequence ID" value="CAI8058308.1"/>
    <property type="molecule type" value="Genomic_DNA"/>
</dbReference>
<reference evidence="5" key="1">
    <citation type="submission" date="2023-03" db="EMBL/GenBank/DDBJ databases">
        <authorList>
            <person name="Steffen K."/>
            <person name="Cardenas P."/>
        </authorList>
    </citation>
    <scope>NUCLEOTIDE SEQUENCE</scope>
</reference>
<evidence type="ECO:0000256" key="4">
    <source>
        <dbReference type="SAM" id="MobiDB-lite"/>
    </source>
</evidence>
<feature type="compositionally biased region" description="Polar residues" evidence="4">
    <location>
        <begin position="390"/>
        <end position="400"/>
    </location>
</feature>
<feature type="repeat" description="ANK" evidence="3">
    <location>
        <begin position="163"/>
        <end position="195"/>
    </location>
</feature>
<keyword evidence="6" id="KW-1185">Reference proteome</keyword>
<feature type="repeat" description="ANK" evidence="3">
    <location>
        <begin position="297"/>
        <end position="329"/>
    </location>
</feature>
<feature type="region of interest" description="Disordered" evidence="4">
    <location>
        <begin position="360"/>
        <end position="488"/>
    </location>
</feature>
<feature type="compositionally biased region" description="Low complexity" evidence="4">
    <location>
        <begin position="401"/>
        <end position="419"/>
    </location>
</feature>
<gene>
    <name evidence="5" type="ORF">GBAR_LOCUS31701</name>
</gene>